<dbReference type="OrthoDB" id="1727884at2759"/>
<evidence type="ECO:0000256" key="1">
    <source>
        <dbReference type="ARBA" id="ARBA00004397"/>
    </source>
</evidence>
<dbReference type="AlphaFoldDB" id="A0A0L0T9G1"/>
<evidence type="ECO:0000256" key="11">
    <source>
        <dbReference type="SAM" id="MobiDB-lite"/>
    </source>
</evidence>
<dbReference type="eggNOG" id="KOG0781">
    <property type="taxonomic scope" value="Eukaryota"/>
</dbReference>
<dbReference type="InterPro" id="IPR013822">
    <property type="entry name" value="Signal_recog_particl_SRP54_hlx"/>
</dbReference>
<name>A0A0L0T9G1_ALLM3</name>
<dbReference type="SMART" id="SM00962">
    <property type="entry name" value="SRP54"/>
    <property type="match status" value="1"/>
</dbReference>
<dbReference type="STRING" id="578462.A0A0L0T9G1"/>
<comment type="subcellular location">
    <subcellularLocation>
        <location evidence="1">Endoplasmic reticulum membrane</location>
        <topology evidence="1">Peripheral membrane protein</topology>
        <orientation evidence="1">Cytoplasmic side</orientation>
    </subcellularLocation>
</comment>
<dbReference type="InterPro" id="IPR000897">
    <property type="entry name" value="SRP54_GTPase_dom"/>
</dbReference>
<protein>
    <recommendedName>
        <fullName evidence="9">Signal recognition particle receptor subunit alpha homolog</fullName>
    </recommendedName>
    <alternativeName>
        <fullName evidence="10">Docking protein alpha</fullName>
    </alternativeName>
</protein>
<dbReference type="GO" id="GO:0005785">
    <property type="term" value="C:signal recognition particle receptor complex"/>
    <property type="evidence" value="ECO:0007669"/>
    <property type="project" value="InterPro"/>
</dbReference>
<dbReference type="InterPro" id="IPR007222">
    <property type="entry name" value="Sig_recog_particle_rcpt_asu_N"/>
</dbReference>
<keyword evidence="14" id="KW-1185">Reference proteome</keyword>
<dbReference type="OMA" id="MVNMVYA"/>
<evidence type="ECO:0000256" key="5">
    <source>
        <dbReference type="ARBA" id="ARBA00022824"/>
    </source>
</evidence>
<dbReference type="PANTHER" id="PTHR43134:SF1">
    <property type="entry name" value="SIGNAL RECOGNITION PARTICLE RECEPTOR SUBUNIT ALPHA"/>
    <property type="match status" value="1"/>
</dbReference>
<dbReference type="Gene3D" id="1.20.120.140">
    <property type="entry name" value="Signal recognition particle SRP54, nucleotide-binding domain"/>
    <property type="match status" value="1"/>
</dbReference>
<dbReference type="SUPFAM" id="SSF64356">
    <property type="entry name" value="SNARE-like"/>
    <property type="match status" value="1"/>
</dbReference>
<evidence type="ECO:0000256" key="6">
    <source>
        <dbReference type="ARBA" id="ARBA00023134"/>
    </source>
</evidence>
<sequence>MLDFFTILTMHGLVLYDRSFSPVLSSSARRDAVNALLAHQLLVGPTDTFTVGAMTLRARTAPPLVLIAAYPKAVEARYAPALPVAMDKVARSLCADLINEVAVAWTVPVDRARELESAFMRELDKAENAVTKPVGSRKPLGGVNRSASAASVGDQGESDVSAASDASPGPGAPRPLGGVSPVGGRRMPVQRRKNRGRNAPGGGDESDPATPPLARKGKAARKWDDSSISAEDAQSLDYSSSSLNLAADARTDSVEHLVDQASLGRTNRDGSYVPQELGNPSATASSKLPAFLTSVQNLFSTSRALTRADLEPVLAKMENHLIGKNVAAEVTRDLLESVAVALEGKRIGWTSIYQHIRQALEDRLQRILLPSAGTDLLRDLQDVVRGEHRPYVMVMCGVNGVGKSTNLAKITFWLLQNRVSVLIAACDTFRSGAVEQLRTHVRNLRALVEQLGHDDVKIELFERGYGKDAAGIAKEATNYAKANGFQTVLVDTAGRMQDNEPLMRSLAKLTALNRPDKIVFVGEALADPRDIDALLLTKFDLIADKVGAAVSMTYITRRPILFVGTGQTYTDLKRINVQVVVDALLAA</sequence>
<dbReference type="InterPro" id="IPR003593">
    <property type="entry name" value="AAA+_ATPase"/>
</dbReference>
<dbReference type="SMART" id="SM00382">
    <property type="entry name" value="AAA"/>
    <property type="match status" value="1"/>
</dbReference>
<dbReference type="SUPFAM" id="SSF47364">
    <property type="entry name" value="Domain of the SRP/SRP receptor G-proteins"/>
    <property type="match status" value="1"/>
</dbReference>
<feature type="compositionally biased region" description="Low complexity" evidence="11">
    <location>
        <begin position="158"/>
        <end position="169"/>
    </location>
</feature>
<reference evidence="13 14" key="1">
    <citation type="submission" date="2009-11" db="EMBL/GenBank/DDBJ databases">
        <title>Annotation of Allomyces macrogynus ATCC 38327.</title>
        <authorList>
            <consortium name="The Broad Institute Genome Sequencing Platform"/>
            <person name="Russ C."/>
            <person name="Cuomo C."/>
            <person name="Burger G."/>
            <person name="Gray M.W."/>
            <person name="Holland P.W.H."/>
            <person name="King N."/>
            <person name="Lang F.B.F."/>
            <person name="Roger A.J."/>
            <person name="Ruiz-Trillo I."/>
            <person name="Young S.K."/>
            <person name="Zeng Q."/>
            <person name="Gargeya S."/>
            <person name="Fitzgerald M."/>
            <person name="Haas B."/>
            <person name="Abouelleil A."/>
            <person name="Alvarado L."/>
            <person name="Arachchi H.M."/>
            <person name="Berlin A."/>
            <person name="Chapman S.B."/>
            <person name="Gearin G."/>
            <person name="Goldberg J."/>
            <person name="Griggs A."/>
            <person name="Gujja S."/>
            <person name="Hansen M."/>
            <person name="Heiman D."/>
            <person name="Howarth C."/>
            <person name="Larimer J."/>
            <person name="Lui A."/>
            <person name="MacDonald P.J.P."/>
            <person name="McCowen C."/>
            <person name="Montmayeur A."/>
            <person name="Murphy C."/>
            <person name="Neiman D."/>
            <person name="Pearson M."/>
            <person name="Priest M."/>
            <person name="Roberts A."/>
            <person name="Saif S."/>
            <person name="Shea T."/>
            <person name="Sisk P."/>
            <person name="Stolte C."/>
            <person name="Sykes S."/>
            <person name="Wortman J."/>
            <person name="Nusbaum C."/>
            <person name="Birren B."/>
        </authorList>
    </citation>
    <scope>NUCLEOTIDE SEQUENCE [LARGE SCALE GENOMIC DNA]</scope>
    <source>
        <strain evidence="13 14">ATCC 38327</strain>
    </source>
</reference>
<keyword evidence="5" id="KW-0256">Endoplasmic reticulum</keyword>
<comment type="subunit">
    <text evidence="3">Heterodimer of an alpha and a beta chain.</text>
</comment>
<evidence type="ECO:0000256" key="10">
    <source>
        <dbReference type="ARBA" id="ARBA00081194"/>
    </source>
</evidence>
<gene>
    <name evidence="13" type="ORF">AMAG_15676</name>
</gene>
<dbReference type="Pfam" id="PF02881">
    <property type="entry name" value="SRP54_N"/>
    <property type="match status" value="1"/>
</dbReference>
<proteinExistence type="inferred from homology"/>
<dbReference type="InterPro" id="IPR011012">
    <property type="entry name" value="Longin-like_dom_sf"/>
</dbReference>
<dbReference type="GO" id="GO:0005525">
    <property type="term" value="F:GTP binding"/>
    <property type="evidence" value="ECO:0007669"/>
    <property type="project" value="UniProtKB-KW"/>
</dbReference>
<keyword evidence="6" id="KW-0342">GTP-binding</keyword>
<evidence type="ECO:0000256" key="2">
    <source>
        <dbReference type="ARBA" id="ARBA00008531"/>
    </source>
</evidence>
<evidence type="ECO:0000259" key="12">
    <source>
        <dbReference type="PROSITE" id="PS00300"/>
    </source>
</evidence>
<evidence type="ECO:0000256" key="7">
    <source>
        <dbReference type="ARBA" id="ARBA00023136"/>
    </source>
</evidence>
<evidence type="ECO:0000256" key="3">
    <source>
        <dbReference type="ARBA" id="ARBA00011870"/>
    </source>
</evidence>
<feature type="region of interest" description="Disordered" evidence="11">
    <location>
        <begin position="130"/>
        <end position="236"/>
    </location>
</feature>
<evidence type="ECO:0000313" key="13">
    <source>
        <dbReference type="EMBL" id="KNE71443.1"/>
    </source>
</evidence>
<dbReference type="GO" id="GO:0003924">
    <property type="term" value="F:GTPase activity"/>
    <property type="evidence" value="ECO:0007669"/>
    <property type="project" value="InterPro"/>
</dbReference>
<dbReference type="Gene3D" id="3.40.50.300">
    <property type="entry name" value="P-loop containing nucleotide triphosphate hydrolases"/>
    <property type="match status" value="1"/>
</dbReference>
<dbReference type="PANTHER" id="PTHR43134">
    <property type="entry name" value="SIGNAL RECOGNITION PARTICLE RECEPTOR SUBUNIT ALPHA"/>
    <property type="match status" value="1"/>
</dbReference>
<keyword evidence="7" id="KW-0472">Membrane</keyword>
<comment type="similarity">
    <text evidence="2">Belongs to the GTP-binding SRP family.</text>
</comment>
<dbReference type="Gene3D" id="3.30.450.60">
    <property type="match status" value="1"/>
</dbReference>
<dbReference type="VEuPathDB" id="FungiDB:AMAG_15676"/>
<dbReference type="EMBL" id="GG745372">
    <property type="protein sequence ID" value="KNE71443.1"/>
    <property type="molecule type" value="Genomic_DNA"/>
</dbReference>
<dbReference type="Pfam" id="PF04086">
    <property type="entry name" value="SRP-alpha_N"/>
    <property type="match status" value="1"/>
</dbReference>
<dbReference type="SUPFAM" id="SSF52540">
    <property type="entry name" value="P-loop containing nucleoside triphosphate hydrolases"/>
    <property type="match status" value="1"/>
</dbReference>
<dbReference type="InterPro" id="IPR036225">
    <property type="entry name" value="SRP/SRP_N"/>
</dbReference>
<dbReference type="PROSITE" id="PS00300">
    <property type="entry name" value="SRP54"/>
    <property type="match status" value="1"/>
</dbReference>
<dbReference type="GO" id="GO:0005047">
    <property type="term" value="F:signal recognition particle binding"/>
    <property type="evidence" value="ECO:0007669"/>
    <property type="project" value="InterPro"/>
</dbReference>
<feature type="domain" description="SRP54-type proteins GTP-binding" evidence="12">
    <location>
        <begin position="559"/>
        <end position="572"/>
    </location>
</feature>
<evidence type="ECO:0000313" key="14">
    <source>
        <dbReference type="Proteomes" id="UP000054350"/>
    </source>
</evidence>
<evidence type="ECO:0000256" key="4">
    <source>
        <dbReference type="ARBA" id="ARBA00022741"/>
    </source>
</evidence>
<evidence type="ECO:0000256" key="9">
    <source>
        <dbReference type="ARBA" id="ARBA00071429"/>
    </source>
</evidence>
<evidence type="ECO:0000256" key="8">
    <source>
        <dbReference type="ARBA" id="ARBA00023170"/>
    </source>
</evidence>
<dbReference type="Proteomes" id="UP000054350">
    <property type="component" value="Unassembled WGS sequence"/>
</dbReference>
<dbReference type="GO" id="GO:0006614">
    <property type="term" value="P:SRP-dependent cotranslational protein targeting to membrane"/>
    <property type="evidence" value="ECO:0007669"/>
    <property type="project" value="InterPro"/>
</dbReference>
<dbReference type="InterPro" id="IPR042101">
    <property type="entry name" value="SRP54_N_sf"/>
</dbReference>
<accession>A0A0L0T9G1</accession>
<dbReference type="Pfam" id="PF00448">
    <property type="entry name" value="SRP54"/>
    <property type="match status" value="1"/>
</dbReference>
<reference evidence="14" key="2">
    <citation type="submission" date="2009-11" db="EMBL/GenBank/DDBJ databases">
        <title>The Genome Sequence of Allomyces macrogynus strain ATCC 38327.</title>
        <authorList>
            <consortium name="The Broad Institute Genome Sequencing Platform"/>
            <person name="Russ C."/>
            <person name="Cuomo C."/>
            <person name="Shea T."/>
            <person name="Young S.K."/>
            <person name="Zeng Q."/>
            <person name="Koehrsen M."/>
            <person name="Haas B."/>
            <person name="Borodovsky M."/>
            <person name="Guigo R."/>
            <person name="Alvarado L."/>
            <person name="Berlin A."/>
            <person name="Borenstein D."/>
            <person name="Chen Z."/>
            <person name="Engels R."/>
            <person name="Freedman E."/>
            <person name="Gellesch M."/>
            <person name="Goldberg J."/>
            <person name="Griggs A."/>
            <person name="Gujja S."/>
            <person name="Heiman D."/>
            <person name="Hepburn T."/>
            <person name="Howarth C."/>
            <person name="Jen D."/>
            <person name="Larson L."/>
            <person name="Lewis B."/>
            <person name="Mehta T."/>
            <person name="Park D."/>
            <person name="Pearson M."/>
            <person name="Roberts A."/>
            <person name="Saif S."/>
            <person name="Shenoy N."/>
            <person name="Sisk P."/>
            <person name="Stolte C."/>
            <person name="Sykes S."/>
            <person name="Walk T."/>
            <person name="White J."/>
            <person name="Yandava C."/>
            <person name="Burger G."/>
            <person name="Gray M.W."/>
            <person name="Holland P.W.H."/>
            <person name="King N."/>
            <person name="Lang F.B.F."/>
            <person name="Roger A.J."/>
            <person name="Ruiz-Trillo I."/>
            <person name="Lander E."/>
            <person name="Nusbaum C."/>
        </authorList>
    </citation>
    <scope>NUCLEOTIDE SEQUENCE [LARGE SCALE GENOMIC DNA]</scope>
    <source>
        <strain evidence="14">ATCC 38327</strain>
    </source>
</reference>
<dbReference type="SMART" id="SM00963">
    <property type="entry name" value="SRP54_N"/>
    <property type="match status" value="1"/>
</dbReference>
<dbReference type="FunFam" id="3.40.50.300:FF:000566">
    <property type="entry name" value="Signal recognition particle receptor subunit alpha"/>
    <property type="match status" value="1"/>
</dbReference>
<dbReference type="InterPro" id="IPR027417">
    <property type="entry name" value="P-loop_NTPase"/>
</dbReference>
<keyword evidence="4" id="KW-0547">Nucleotide-binding</keyword>
<dbReference type="GO" id="GO:0006886">
    <property type="term" value="P:intracellular protein transport"/>
    <property type="evidence" value="ECO:0007669"/>
    <property type="project" value="InterPro"/>
</dbReference>
<organism evidence="13 14">
    <name type="scientific">Allomyces macrogynus (strain ATCC 38327)</name>
    <name type="common">Allomyces javanicus var. macrogynus</name>
    <dbReference type="NCBI Taxonomy" id="578462"/>
    <lineage>
        <taxon>Eukaryota</taxon>
        <taxon>Fungi</taxon>
        <taxon>Fungi incertae sedis</taxon>
        <taxon>Blastocladiomycota</taxon>
        <taxon>Blastocladiomycetes</taxon>
        <taxon>Blastocladiales</taxon>
        <taxon>Blastocladiaceae</taxon>
        <taxon>Allomyces</taxon>
    </lineage>
</organism>
<keyword evidence="8" id="KW-0675">Receptor</keyword>